<sequence>MNKLSIEIISLTIAELSVGPSPRPADRPRLAKYATISRTWQHLVEAHTFASIRYLKLDEEELSTFAALFKHTRRQTLLRNLSLTFEPPFEGNLRAGHIANSTALGSALTSLFRFLSTWEVDNRTTNILFHIAYSNNTPNRRYFMLDQPDTVLAAVPYVSCLRISGVCGCALYPTAAVKLASSLPNLRTLDYSFYNPDPKRAQLRKEVREALATSLNSLKLPMLQHLELTQDPPLFLRNHSFEYSDLRDADGVDPLNAAVHNFSLRTPIQRLVLKDFLVSSDLFVSQDLESTWPTLQQFDISGGAIAPSGKWYCTGNTATASPPGSTRGYGSDAYESVYPSSDSDISWHRNLDDSGTDDDDDRDAIRNGDRPSYAWRKEPDWNMLTPLLVDMAHAVQRMPNLQVGCLYLDLVFSNVCVQCAAPGFRYADFDEYEPRTFRTCRLFFGDPADRASWYSLEQVPEEVRSAWRKWLGSDGEMETGAYWINWDKIF</sequence>
<dbReference type="OrthoDB" id="5333491at2759"/>
<evidence type="ECO:0000256" key="1">
    <source>
        <dbReference type="SAM" id="MobiDB-lite"/>
    </source>
</evidence>
<proteinExistence type="predicted"/>
<comment type="caution">
    <text evidence="2">The sequence shown here is derived from an EMBL/GenBank/DDBJ whole genome shotgun (WGS) entry which is preliminary data.</text>
</comment>
<dbReference type="STRING" id="177199.A0A420Y5E6"/>
<accession>A0A420Y5E6</accession>
<evidence type="ECO:0000313" key="2">
    <source>
        <dbReference type="EMBL" id="RKU43067.1"/>
    </source>
</evidence>
<dbReference type="Proteomes" id="UP000275385">
    <property type="component" value="Unassembled WGS sequence"/>
</dbReference>
<evidence type="ECO:0000313" key="3">
    <source>
        <dbReference type="Proteomes" id="UP000275385"/>
    </source>
</evidence>
<feature type="region of interest" description="Disordered" evidence="1">
    <location>
        <begin position="340"/>
        <end position="371"/>
    </location>
</feature>
<name>A0A420Y5E6_9PEZI</name>
<protein>
    <recommendedName>
        <fullName evidence="4">F-box domain-containing protein</fullName>
    </recommendedName>
</protein>
<dbReference type="EMBL" id="QVQW01000047">
    <property type="protein sequence ID" value="RKU43067.1"/>
    <property type="molecule type" value="Genomic_DNA"/>
</dbReference>
<gene>
    <name evidence="2" type="ORF">DL546_000924</name>
</gene>
<evidence type="ECO:0008006" key="4">
    <source>
        <dbReference type="Google" id="ProtNLM"/>
    </source>
</evidence>
<keyword evidence="3" id="KW-1185">Reference proteome</keyword>
<organism evidence="2 3">
    <name type="scientific">Coniochaeta pulveracea</name>
    <dbReference type="NCBI Taxonomy" id="177199"/>
    <lineage>
        <taxon>Eukaryota</taxon>
        <taxon>Fungi</taxon>
        <taxon>Dikarya</taxon>
        <taxon>Ascomycota</taxon>
        <taxon>Pezizomycotina</taxon>
        <taxon>Sordariomycetes</taxon>
        <taxon>Sordariomycetidae</taxon>
        <taxon>Coniochaetales</taxon>
        <taxon>Coniochaetaceae</taxon>
        <taxon>Coniochaeta</taxon>
    </lineage>
</organism>
<reference evidence="2 3" key="1">
    <citation type="submission" date="2018-08" db="EMBL/GenBank/DDBJ databases">
        <title>Draft genome of the lignicolous fungus Coniochaeta pulveracea.</title>
        <authorList>
            <person name="Borstlap C.J."/>
            <person name="De Witt R.N."/>
            <person name="Botha A."/>
            <person name="Volschenk H."/>
        </authorList>
    </citation>
    <scope>NUCLEOTIDE SEQUENCE [LARGE SCALE GENOMIC DNA]</scope>
    <source>
        <strain evidence="2 3">CAB683</strain>
    </source>
</reference>
<dbReference type="AlphaFoldDB" id="A0A420Y5E6"/>